<name>A0A819Y6T7_9BILA</name>
<dbReference type="Pfam" id="PF13517">
    <property type="entry name" value="FG-GAP_3"/>
    <property type="match status" value="1"/>
</dbReference>
<comment type="caution">
    <text evidence="3">The sequence shown here is derived from an EMBL/GenBank/DDBJ whole genome shotgun (WGS) entry which is preliminary data.</text>
</comment>
<feature type="transmembrane region" description="Helical" evidence="2">
    <location>
        <begin position="660"/>
        <end position="683"/>
    </location>
</feature>
<evidence type="ECO:0000313" key="3">
    <source>
        <dbReference type="EMBL" id="CAF4150471.1"/>
    </source>
</evidence>
<dbReference type="PANTHER" id="PTHR46580">
    <property type="entry name" value="SENSOR KINASE-RELATED"/>
    <property type="match status" value="1"/>
</dbReference>
<keyword evidence="2" id="KW-1133">Transmembrane helix</keyword>
<sequence>ELLVEDEVRSQVIENIKLIRASTYVQISSSLNFMQIITQSNSLISALNTNAHLSITEEDNETFYLARSPTVYYRKNMPLFVYTAEIYSCNLVNSLVPSGFYSIPYGFSDLFDDEYWPDTLFSQTSPNISGVVDGFLSGCTPFDGLLASTLDCLYSNKCLEQLIDYFPNLNQTNFNFTDPLLLSNRQNNSLYERLTDLFIEDWSSTINYSKYFTNCAPLLCTYSTTDLNSLSYTIIFLLSLYGGLTIMFRLIAPAVIHSLLIFGIKLVSIREIFQWIRQINLFKSSADQNIDAIKKQCLTTRVYLILLAGTILTLLLFTSLSTHVTTMTISNPSIDVYRNLQAIHPDTLKCPCSTTTIPYETFISLSPIFHQVCSSDFVNDTWITLLSLLHNKLYIGWPTEAVHQFRLLSTMCELVNETVVDAVQRFIIRSLVTSNVLTETDFIIQSNTTINQFTQSTIINFGLLLDTEHLYLQVDQPFKVPDYLQDSYEKATDLYDPDSWKLIFSFTGMFNTTGVFNNCICAINPYCQRQSGLYNPVMTSNNISVAVMTYAIPGSIDGCYALDSFLLSTLECFYSNSDCLSILLAVMNATYNRIDTEIPWFSPKPLKYDPLSNHFLPDTSLSDITKEMMIEQWNYQASFNLYYKTCAPNYCTYSYTARTYNYIGVITKIISTIGGLIVALRFITPHMVNFIYQFFERKNKTSQQDQMKFITRMKILLKNLLKLLYTELITLTIFPSYSFGHINDRIRAKRLNQLASRLYILLLIIGFVILSLQTLVQPEVLTKTYTKPSLETYEYLLENHGDTVHCPCSITSSTYGKYIKIEPIFHQVCSSQFISSEWRINITTGLLSNLSNYDRRDYRRFLSAHLQYLAGLCDLSNQSVNAFIQQFLSSLFVTIELLPQSILNTQMEALIEENKSDAPVMLLRYLSLHRDINHGNAIISSYGTNYEYLVPERSSENRIIAYVMRTQGIVYDNNCSCALNASCTIPANFIQTNSSETIPIQGLRMGCTPTESFFASTLECFYNLSCINLIYEHINCSSNVNNTNVLEPPSINTPVIDLITKLFIDNWSVTINYTLYFNQCLPTVCSYTYIQKLNSLYTITRLLGLYGGLTVILKWICPTFMCLLAKIYERWKKKKRINRIEPIYSIPTENSEVRRNAHDINQVDNIDPPIKPVIILRYRLQRHTVLFGITLFVLLITIVTIPSIYFTQREKNTSVSSTVVSMMNTTIPSVNVNISDTTTFIPAGSLRLTFESSIISSYGSSFWPYLIATGNFNEDNYLDLVILVAFNNNISVLLNSGNKTFGEYLNISNIVDVYGNYIIVADVNNDSRLDLIISGLVTNDLQVLFGIGNGSFDQSSIVSPGPSSFSWSIAIGDFNGDDRLDVIGSNDLESYVGIVFGVNNGTFENLITLSTGHSSILSKVVVGDFNNDQRLDFVVVDNNSSQNNIYLFLGHGTGKFQNQTTLSVGYQSVLGS</sequence>
<reference evidence="3" key="1">
    <citation type="submission" date="2021-02" db="EMBL/GenBank/DDBJ databases">
        <authorList>
            <person name="Nowell W R."/>
        </authorList>
    </citation>
    <scope>NUCLEOTIDE SEQUENCE</scope>
</reference>
<organism evidence="3 4">
    <name type="scientific">Adineta steineri</name>
    <dbReference type="NCBI Taxonomy" id="433720"/>
    <lineage>
        <taxon>Eukaryota</taxon>
        <taxon>Metazoa</taxon>
        <taxon>Spiralia</taxon>
        <taxon>Gnathifera</taxon>
        <taxon>Rotifera</taxon>
        <taxon>Eurotatoria</taxon>
        <taxon>Bdelloidea</taxon>
        <taxon>Adinetida</taxon>
        <taxon>Adinetidae</taxon>
        <taxon>Adineta</taxon>
    </lineage>
</organism>
<keyword evidence="1" id="KW-0732">Signal</keyword>
<feature type="transmembrane region" description="Helical" evidence="2">
    <location>
        <begin position="758"/>
        <end position="776"/>
    </location>
</feature>
<accession>A0A819Y6T7</accession>
<dbReference type="EMBL" id="CAJOAZ010006974">
    <property type="protein sequence ID" value="CAF4150471.1"/>
    <property type="molecule type" value="Genomic_DNA"/>
</dbReference>
<dbReference type="PANTHER" id="PTHR46580:SF4">
    <property type="entry name" value="ATP_GTP-BINDING PROTEIN"/>
    <property type="match status" value="1"/>
</dbReference>
<keyword evidence="2" id="KW-0812">Transmembrane</keyword>
<feature type="transmembrane region" description="Helical" evidence="2">
    <location>
        <begin position="302"/>
        <end position="320"/>
    </location>
</feature>
<dbReference type="InterPro" id="IPR013517">
    <property type="entry name" value="FG-GAP"/>
</dbReference>
<feature type="transmembrane region" description="Helical" evidence="2">
    <location>
        <begin position="1185"/>
        <end position="1206"/>
    </location>
</feature>
<feature type="transmembrane region" description="Helical" evidence="2">
    <location>
        <begin position="1103"/>
        <end position="1128"/>
    </location>
</feature>
<keyword evidence="2" id="KW-0472">Membrane</keyword>
<protein>
    <submittedName>
        <fullName evidence="3">Uncharacterized protein</fullName>
    </submittedName>
</protein>
<feature type="non-terminal residue" evidence="3">
    <location>
        <position position="1472"/>
    </location>
</feature>
<evidence type="ECO:0000313" key="4">
    <source>
        <dbReference type="Proteomes" id="UP000663844"/>
    </source>
</evidence>
<gene>
    <name evidence="3" type="ORF">OXD698_LOCUS38042</name>
</gene>
<evidence type="ECO:0000256" key="2">
    <source>
        <dbReference type="SAM" id="Phobius"/>
    </source>
</evidence>
<proteinExistence type="predicted"/>
<dbReference type="Gene3D" id="2.130.10.130">
    <property type="entry name" value="Integrin alpha, N-terminal"/>
    <property type="match status" value="1"/>
</dbReference>
<dbReference type="InterPro" id="IPR028994">
    <property type="entry name" value="Integrin_alpha_N"/>
</dbReference>
<dbReference type="Proteomes" id="UP000663844">
    <property type="component" value="Unassembled WGS sequence"/>
</dbReference>
<evidence type="ECO:0000256" key="1">
    <source>
        <dbReference type="ARBA" id="ARBA00022729"/>
    </source>
</evidence>
<dbReference type="SUPFAM" id="SSF69318">
    <property type="entry name" value="Integrin alpha N-terminal domain"/>
    <property type="match status" value="1"/>
</dbReference>
<feature type="non-terminal residue" evidence="3">
    <location>
        <position position="1"/>
    </location>
</feature>